<dbReference type="InterPro" id="IPR044604">
    <property type="entry name" value="FLZ12/13/14"/>
</dbReference>
<dbReference type="PANTHER" id="PTHR47208">
    <property type="entry name" value="OS02G0174800 PROTEIN"/>
    <property type="match status" value="1"/>
</dbReference>
<sequence>MSSKKSKPVIEILTGSLLPKTIATSAQSPKGLKNFDHGGVGLAIVAAFEENIPANKALFSRNLSRSKPIPMKTSQNRGSSEEIEIESFEECTIVKNHDPNKSYTKVHNKSVFHISAERLGESTNFPPADFLNSCNLCHKKLKDKDIYMYRGEKAFCSTECRYSQIVMDERKEKCSSEAPSIMAVDVVSSTYDNGRMFTTGILAI</sequence>
<organism evidence="6 7">
    <name type="scientific">Penstemon smallii</name>
    <dbReference type="NCBI Taxonomy" id="265156"/>
    <lineage>
        <taxon>Eukaryota</taxon>
        <taxon>Viridiplantae</taxon>
        <taxon>Streptophyta</taxon>
        <taxon>Embryophyta</taxon>
        <taxon>Tracheophyta</taxon>
        <taxon>Spermatophyta</taxon>
        <taxon>Magnoliopsida</taxon>
        <taxon>eudicotyledons</taxon>
        <taxon>Gunneridae</taxon>
        <taxon>Pentapetalae</taxon>
        <taxon>asterids</taxon>
        <taxon>lamiids</taxon>
        <taxon>Lamiales</taxon>
        <taxon>Plantaginaceae</taxon>
        <taxon>Cheloneae</taxon>
        <taxon>Penstemon</taxon>
    </lineage>
</organism>
<dbReference type="Pfam" id="PF04570">
    <property type="entry name" value="zf-FLZ"/>
    <property type="match status" value="1"/>
</dbReference>
<feature type="domain" description="FLZ-type" evidence="5">
    <location>
        <begin position="129"/>
        <end position="172"/>
    </location>
</feature>
<reference evidence="6 7" key="1">
    <citation type="submission" date="2024-12" db="EMBL/GenBank/DDBJ databases">
        <title>The unique morphological basis and parallel evolutionary history of personate flowers in Penstemon.</title>
        <authorList>
            <person name="Depatie T.H."/>
            <person name="Wessinger C.A."/>
        </authorList>
    </citation>
    <scope>NUCLEOTIDE SEQUENCE [LARGE SCALE GENOMIC DNA]</scope>
    <source>
        <strain evidence="6">WTNN_2</strain>
        <tissue evidence="6">Leaf</tissue>
    </source>
</reference>
<evidence type="ECO:0000256" key="2">
    <source>
        <dbReference type="ARBA" id="ARBA00022723"/>
    </source>
</evidence>
<accession>A0ABD3SLJ4</accession>
<evidence type="ECO:0000259" key="5">
    <source>
        <dbReference type="PROSITE" id="PS51795"/>
    </source>
</evidence>
<proteinExistence type="inferred from homology"/>
<dbReference type="AlphaFoldDB" id="A0ABD3SLJ4"/>
<keyword evidence="3" id="KW-0863">Zinc-finger</keyword>
<evidence type="ECO:0000256" key="1">
    <source>
        <dbReference type="ARBA" id="ARBA00009374"/>
    </source>
</evidence>
<dbReference type="Proteomes" id="UP001634393">
    <property type="component" value="Unassembled WGS sequence"/>
</dbReference>
<dbReference type="PANTHER" id="PTHR47208:SF5">
    <property type="entry name" value="FCS-LIKE ZINC FINGER 12-RELATED"/>
    <property type="match status" value="1"/>
</dbReference>
<feature type="zinc finger region" description="FLZ-type" evidence="4">
    <location>
        <begin position="129"/>
        <end position="172"/>
    </location>
</feature>
<name>A0ABD3SLJ4_9LAMI</name>
<keyword evidence="3" id="KW-0862">Zinc</keyword>
<evidence type="ECO:0000256" key="4">
    <source>
        <dbReference type="PROSITE-ProRule" id="PRU01131"/>
    </source>
</evidence>
<evidence type="ECO:0000313" key="7">
    <source>
        <dbReference type="Proteomes" id="UP001634393"/>
    </source>
</evidence>
<comment type="caution">
    <text evidence="6">The sequence shown here is derived from an EMBL/GenBank/DDBJ whole genome shotgun (WGS) entry which is preliminary data.</text>
</comment>
<dbReference type="PROSITE" id="PS51795">
    <property type="entry name" value="ZF_FLZ"/>
    <property type="match status" value="1"/>
</dbReference>
<keyword evidence="2" id="KW-0479">Metal-binding</keyword>
<keyword evidence="7" id="KW-1185">Reference proteome</keyword>
<evidence type="ECO:0000256" key="3">
    <source>
        <dbReference type="ARBA" id="ARBA00022771"/>
    </source>
</evidence>
<protein>
    <recommendedName>
        <fullName evidence="5">FLZ-type domain-containing protein</fullName>
    </recommendedName>
</protein>
<gene>
    <name evidence="6" type="ORF">ACJIZ3_021485</name>
</gene>
<dbReference type="EMBL" id="JBJXBP010000006">
    <property type="protein sequence ID" value="KAL3825456.1"/>
    <property type="molecule type" value="Genomic_DNA"/>
</dbReference>
<dbReference type="GO" id="GO:0008270">
    <property type="term" value="F:zinc ion binding"/>
    <property type="evidence" value="ECO:0007669"/>
    <property type="project" value="UniProtKB-KW"/>
</dbReference>
<comment type="similarity">
    <text evidence="1">Belongs to the FLZ family.</text>
</comment>
<dbReference type="InterPro" id="IPR007650">
    <property type="entry name" value="Zf-FLZ_dom"/>
</dbReference>
<evidence type="ECO:0000313" key="6">
    <source>
        <dbReference type="EMBL" id="KAL3825456.1"/>
    </source>
</evidence>